<sequence>MGLLTTQFDKLEPSLSLSVILLEAEKKVGWETSCSLPWGSEAEQCWSCPPHSQSSLSLLRSCVLSPPFSCCADRPSRLQDVCSLLASLYKSCPFTRQLFRV</sequence>
<evidence type="ECO:0000313" key="1">
    <source>
        <dbReference type="EMBL" id="EDL93229.1"/>
    </source>
</evidence>
<protein>
    <submittedName>
        <fullName evidence="1">Dolichol-phosphate (Beta-D) mannosyltransferase 2</fullName>
    </submittedName>
</protein>
<dbReference type="AlphaFoldDB" id="A6JU68"/>
<dbReference type="GO" id="GO:0016757">
    <property type="term" value="F:glycosyltransferase activity"/>
    <property type="evidence" value="ECO:0007669"/>
    <property type="project" value="UniProtKB-KW"/>
</dbReference>
<dbReference type="Proteomes" id="UP000234681">
    <property type="component" value="Chromosome 3"/>
</dbReference>
<proteinExistence type="predicted"/>
<accession>A6JU68</accession>
<reference evidence="1 2" key="1">
    <citation type="submission" date="2005-09" db="EMBL/GenBank/DDBJ databases">
        <authorList>
            <person name="Mural R.J."/>
            <person name="Li P.W."/>
            <person name="Adams M.D."/>
            <person name="Amanatides P.G."/>
            <person name="Baden-Tillson H."/>
            <person name="Barnstead M."/>
            <person name="Chin S.H."/>
            <person name="Dew I."/>
            <person name="Evans C.A."/>
            <person name="Ferriera S."/>
            <person name="Flanigan M."/>
            <person name="Fosler C."/>
            <person name="Glodek A."/>
            <person name="Gu Z."/>
            <person name="Holt R.A."/>
            <person name="Jennings D."/>
            <person name="Kraft C.L."/>
            <person name="Lu F."/>
            <person name="Nguyen T."/>
            <person name="Nusskern D.R."/>
            <person name="Pfannkoch C.M."/>
            <person name="Sitter C."/>
            <person name="Sutton G.G."/>
            <person name="Venter J.C."/>
            <person name="Wang Z."/>
            <person name="Woodage T."/>
            <person name="Zheng X.H."/>
            <person name="Zhong F."/>
        </authorList>
    </citation>
    <scope>NUCLEOTIDE SEQUENCE [LARGE SCALE GENOMIC DNA]</scope>
    <source>
        <strain>BN</strain>
        <strain evidence="2">Sprague-Dawley</strain>
    </source>
</reference>
<evidence type="ECO:0000313" key="3">
    <source>
        <dbReference type="RGD" id="2514"/>
    </source>
</evidence>
<dbReference type="EMBL" id="CH474001">
    <property type="protein sequence ID" value="EDL93229.1"/>
    <property type="molecule type" value="Genomic_DNA"/>
</dbReference>
<dbReference type="RGD" id="2514">
    <property type="gene designation" value="Dpm2"/>
</dbReference>
<name>A6JU68_RAT</name>
<gene>
    <name evidence="1 3" type="primary">Dpm2</name>
    <name evidence="1" type="ORF">rCG_45802</name>
</gene>
<keyword evidence="1" id="KW-0808">Transferase</keyword>
<keyword evidence="1" id="KW-0328">Glycosyltransferase</keyword>
<organism evidence="1 2">
    <name type="scientific">Rattus norvegicus</name>
    <name type="common">Rat</name>
    <dbReference type="NCBI Taxonomy" id="10116"/>
    <lineage>
        <taxon>Eukaryota</taxon>
        <taxon>Metazoa</taxon>
        <taxon>Chordata</taxon>
        <taxon>Craniata</taxon>
        <taxon>Vertebrata</taxon>
        <taxon>Euteleostomi</taxon>
        <taxon>Mammalia</taxon>
        <taxon>Eutheria</taxon>
        <taxon>Euarchontoglires</taxon>
        <taxon>Glires</taxon>
        <taxon>Rodentia</taxon>
        <taxon>Myomorpha</taxon>
        <taxon>Muroidea</taxon>
        <taxon>Muridae</taxon>
        <taxon>Murinae</taxon>
        <taxon>Rattus</taxon>
    </lineage>
</organism>
<evidence type="ECO:0000313" key="2">
    <source>
        <dbReference type="Proteomes" id="UP000234681"/>
    </source>
</evidence>